<feature type="signal peptide" evidence="4">
    <location>
        <begin position="1"/>
        <end position="18"/>
    </location>
</feature>
<dbReference type="PANTHER" id="PTHR22923">
    <property type="entry name" value="CEREBELLIN-RELATED"/>
    <property type="match status" value="1"/>
</dbReference>
<keyword evidence="2" id="KW-0964">Secreted</keyword>
<organism evidence="6 7">
    <name type="scientific">Salarias fasciatus</name>
    <name type="common">Jewelled blenny</name>
    <name type="synonym">Blennius fasciatus</name>
    <dbReference type="NCBI Taxonomy" id="181472"/>
    <lineage>
        <taxon>Eukaryota</taxon>
        <taxon>Metazoa</taxon>
        <taxon>Chordata</taxon>
        <taxon>Craniata</taxon>
        <taxon>Vertebrata</taxon>
        <taxon>Euteleostomi</taxon>
        <taxon>Actinopterygii</taxon>
        <taxon>Neopterygii</taxon>
        <taxon>Teleostei</taxon>
        <taxon>Neoteleostei</taxon>
        <taxon>Acanthomorphata</taxon>
        <taxon>Ovalentaria</taxon>
        <taxon>Blenniimorphae</taxon>
        <taxon>Blenniiformes</taxon>
        <taxon>Blennioidei</taxon>
        <taxon>Blenniidae</taxon>
        <taxon>Salariinae</taxon>
        <taxon>Salarias</taxon>
    </lineage>
</organism>
<proteinExistence type="predicted"/>
<dbReference type="Ensembl" id="ENSSFAT00005001975.1">
    <property type="protein sequence ID" value="ENSSFAP00005001869.1"/>
    <property type="gene ID" value="ENSSFAG00005001250.1"/>
</dbReference>
<dbReference type="AlphaFoldDB" id="A0A672FTA4"/>
<dbReference type="PRINTS" id="PR00007">
    <property type="entry name" value="COMPLEMNTC1Q"/>
</dbReference>
<dbReference type="PANTHER" id="PTHR22923:SF102">
    <property type="entry name" value="CEREBELLIN 13-RELATED"/>
    <property type="match status" value="1"/>
</dbReference>
<dbReference type="SUPFAM" id="SSF49842">
    <property type="entry name" value="TNF-like"/>
    <property type="match status" value="1"/>
</dbReference>
<dbReference type="GO" id="GO:0005576">
    <property type="term" value="C:extracellular region"/>
    <property type="evidence" value="ECO:0007669"/>
    <property type="project" value="UniProtKB-SubCell"/>
</dbReference>
<dbReference type="InterPro" id="IPR001073">
    <property type="entry name" value="C1q_dom"/>
</dbReference>
<keyword evidence="3 4" id="KW-0732">Signal</keyword>
<dbReference type="PROSITE" id="PS50871">
    <property type="entry name" value="C1Q"/>
    <property type="match status" value="1"/>
</dbReference>
<dbReference type="OMA" id="HANTWIF"/>
<accession>A0A672FTA4</accession>
<feature type="chain" id="PRO_5025652200" description="C1q domain-containing protein" evidence="4">
    <location>
        <begin position="19"/>
        <end position="201"/>
    </location>
</feature>
<reference evidence="6" key="2">
    <citation type="submission" date="2025-08" db="UniProtKB">
        <authorList>
            <consortium name="Ensembl"/>
        </authorList>
    </citation>
    <scope>IDENTIFICATION</scope>
</reference>
<dbReference type="Gene3D" id="2.60.120.40">
    <property type="match status" value="1"/>
</dbReference>
<evidence type="ECO:0000259" key="5">
    <source>
        <dbReference type="PROSITE" id="PS50871"/>
    </source>
</evidence>
<dbReference type="SMART" id="SM00110">
    <property type="entry name" value="C1Q"/>
    <property type="match status" value="1"/>
</dbReference>
<reference evidence="6" key="3">
    <citation type="submission" date="2025-09" db="UniProtKB">
        <authorList>
            <consortium name="Ensembl"/>
        </authorList>
    </citation>
    <scope>IDENTIFICATION</scope>
</reference>
<evidence type="ECO:0000256" key="4">
    <source>
        <dbReference type="SAM" id="SignalP"/>
    </source>
</evidence>
<evidence type="ECO:0000256" key="2">
    <source>
        <dbReference type="ARBA" id="ARBA00022525"/>
    </source>
</evidence>
<evidence type="ECO:0000313" key="6">
    <source>
        <dbReference type="Ensembl" id="ENSSFAP00005001869.1"/>
    </source>
</evidence>
<comment type="subcellular location">
    <subcellularLocation>
        <location evidence="1">Secreted</location>
    </subcellularLocation>
</comment>
<evidence type="ECO:0000256" key="1">
    <source>
        <dbReference type="ARBA" id="ARBA00004613"/>
    </source>
</evidence>
<protein>
    <recommendedName>
        <fullName evidence="5">C1q domain-containing protein</fullName>
    </recommendedName>
</protein>
<evidence type="ECO:0000256" key="3">
    <source>
        <dbReference type="ARBA" id="ARBA00022729"/>
    </source>
</evidence>
<name>A0A672FTA4_SALFA</name>
<sequence length="201" mass="21966">MKNSVFIVALFMACLCNAGVLELGQQTEETNNTTRTETCCCCGKAAGNDGSDKPVDPLQSQLQGKIRGNRVAFGAALSDVGNLGPFNTHTTLVYRYVFANTGAYNPTTGIFTTPVRGIYYFSFSGHNASSRPMGLQLMKNGRHMVTVYNHPAGNRFETATNGMVLQLEVGEQVYMSLMANTWILDNMNHHSTFTGFLLFPV</sequence>
<dbReference type="Pfam" id="PF00386">
    <property type="entry name" value="C1q"/>
    <property type="match status" value="1"/>
</dbReference>
<evidence type="ECO:0000313" key="7">
    <source>
        <dbReference type="Proteomes" id="UP000472267"/>
    </source>
</evidence>
<dbReference type="Proteomes" id="UP000472267">
    <property type="component" value="Chromosome 18"/>
</dbReference>
<reference evidence="6" key="1">
    <citation type="submission" date="2019-06" db="EMBL/GenBank/DDBJ databases">
        <authorList>
            <consortium name="Wellcome Sanger Institute Data Sharing"/>
        </authorList>
    </citation>
    <scope>NUCLEOTIDE SEQUENCE [LARGE SCALE GENOMIC DNA]</scope>
</reference>
<dbReference type="InterPro" id="IPR050822">
    <property type="entry name" value="Cerebellin_Synaptic_Org"/>
</dbReference>
<feature type="domain" description="C1q" evidence="5">
    <location>
        <begin position="66"/>
        <end position="201"/>
    </location>
</feature>
<dbReference type="InterPro" id="IPR008983">
    <property type="entry name" value="Tumour_necrosis_fac-like_dom"/>
</dbReference>
<keyword evidence="7" id="KW-1185">Reference proteome</keyword>